<dbReference type="InterPro" id="IPR011006">
    <property type="entry name" value="CheY-like_superfamily"/>
</dbReference>
<evidence type="ECO:0000259" key="3">
    <source>
        <dbReference type="PROSITE" id="PS50110"/>
    </source>
</evidence>
<reference evidence="4 5" key="1">
    <citation type="submission" date="2023-05" db="EMBL/GenBank/DDBJ databases">
        <title>Pseudoalteromonas ardens sp. nov., Pseudoalteromonas obscura sp. nov., and Pseudoalteromonas umbrosa sp. nov., isolated from the coral Montipora capitata.</title>
        <authorList>
            <person name="Thomas E.M."/>
            <person name="Smith E.M."/>
            <person name="Papke E."/>
            <person name="Shlafstein M.D."/>
            <person name="Oline D.K."/>
            <person name="Videau P."/>
            <person name="Saw J.H."/>
            <person name="Strangman W.K."/>
            <person name="Ushijima B."/>
        </authorList>
    </citation>
    <scope>NUCLEOTIDE SEQUENCE [LARGE SCALE GENOMIC DNA]</scope>
    <source>
        <strain evidence="4 5">P94</strain>
    </source>
</reference>
<keyword evidence="1 2" id="KW-0597">Phosphoprotein</keyword>
<dbReference type="RefSeq" id="WP_284137868.1">
    <property type="nucleotide sequence ID" value="NZ_JASJUT010000007.1"/>
</dbReference>
<evidence type="ECO:0000313" key="4">
    <source>
        <dbReference type="EMBL" id="MDK2596691.1"/>
    </source>
</evidence>
<protein>
    <submittedName>
        <fullName evidence="4">Response regulator</fullName>
    </submittedName>
</protein>
<dbReference type="InterPro" id="IPR001789">
    <property type="entry name" value="Sig_transdc_resp-reg_receiver"/>
</dbReference>
<dbReference type="PROSITE" id="PS50110">
    <property type="entry name" value="RESPONSE_REGULATORY"/>
    <property type="match status" value="1"/>
</dbReference>
<comment type="caution">
    <text evidence="4">The sequence shown here is derived from an EMBL/GenBank/DDBJ whole genome shotgun (WGS) entry which is preliminary data.</text>
</comment>
<feature type="modified residue" description="4-aspartylphosphate" evidence="2">
    <location>
        <position position="60"/>
    </location>
</feature>
<accession>A0ABT7ENR0</accession>
<feature type="domain" description="Response regulatory" evidence="3">
    <location>
        <begin position="7"/>
        <end position="124"/>
    </location>
</feature>
<keyword evidence="5" id="KW-1185">Reference proteome</keyword>
<evidence type="ECO:0000256" key="1">
    <source>
        <dbReference type="ARBA" id="ARBA00022553"/>
    </source>
</evidence>
<proteinExistence type="predicted"/>
<dbReference type="SUPFAM" id="SSF52172">
    <property type="entry name" value="CheY-like"/>
    <property type="match status" value="1"/>
</dbReference>
<sequence>MKIKSTNVLILDDDKLILRALSKSLSRVLGIDNVVTLNDATLVDHYLTNSEVEFNLFITDFQMPFLNGVDVLKIVQQHSPKTIRVLMSGDLEHLQTNSKNIPANLFLPKPFSIGDIKHLGNLLVQIGKVHFEEESQIQLGLIPYIPVPDEKTCSEIISNGSTGNHQLDKLNETVCFDTKASQLSSKCLEITYKLIHILEAITDQLIDTVGLNKIRAAFQHYYDWAARSYRFAIHNAVHQEDAEDIFHIVLSYVLNHIFRDYLHEISMKTYEIQLLDRFAIIWGVDPTIVEKRRTILNASDLSSNDLISSVSLNCLDSKKAQDIFGSDNVDIQSLTRYLDGSKQENKIKESIL</sequence>
<name>A0ABT7ENR0_9GAMM</name>
<gene>
    <name evidence="4" type="ORF">QNM18_16700</name>
</gene>
<dbReference type="Gene3D" id="3.40.50.2300">
    <property type="match status" value="1"/>
</dbReference>
<dbReference type="Proteomes" id="UP001231915">
    <property type="component" value="Unassembled WGS sequence"/>
</dbReference>
<dbReference type="PANTHER" id="PTHR44591">
    <property type="entry name" value="STRESS RESPONSE REGULATOR PROTEIN 1"/>
    <property type="match status" value="1"/>
</dbReference>
<dbReference type="InterPro" id="IPR050595">
    <property type="entry name" value="Bact_response_regulator"/>
</dbReference>
<evidence type="ECO:0000256" key="2">
    <source>
        <dbReference type="PROSITE-ProRule" id="PRU00169"/>
    </source>
</evidence>
<organism evidence="4 5">
    <name type="scientific">Pseudoalteromonas obscura</name>
    <dbReference type="NCBI Taxonomy" id="3048491"/>
    <lineage>
        <taxon>Bacteria</taxon>
        <taxon>Pseudomonadati</taxon>
        <taxon>Pseudomonadota</taxon>
        <taxon>Gammaproteobacteria</taxon>
        <taxon>Alteromonadales</taxon>
        <taxon>Pseudoalteromonadaceae</taxon>
        <taxon>Pseudoalteromonas</taxon>
    </lineage>
</organism>
<dbReference type="EMBL" id="JASJUT010000007">
    <property type="protein sequence ID" value="MDK2596691.1"/>
    <property type="molecule type" value="Genomic_DNA"/>
</dbReference>
<dbReference type="SMART" id="SM00448">
    <property type="entry name" value="REC"/>
    <property type="match status" value="1"/>
</dbReference>
<dbReference type="Pfam" id="PF00072">
    <property type="entry name" value="Response_reg"/>
    <property type="match status" value="1"/>
</dbReference>
<evidence type="ECO:0000313" key="5">
    <source>
        <dbReference type="Proteomes" id="UP001231915"/>
    </source>
</evidence>
<dbReference type="PANTHER" id="PTHR44591:SF3">
    <property type="entry name" value="RESPONSE REGULATORY DOMAIN-CONTAINING PROTEIN"/>
    <property type="match status" value="1"/>
</dbReference>